<comment type="pathway">
    <text evidence="1 10">Sulfur metabolism; glutathione biosynthesis; glutathione from L-cysteine and L-glutamate: step 1/2.</text>
</comment>
<evidence type="ECO:0000256" key="2">
    <source>
        <dbReference type="ARBA" id="ARBA00008100"/>
    </source>
</evidence>
<sequence length="713" mass="80947">MGLLQLGTALDWPEAKTHADQVRKWGIKQLLEIWNKAKTKERDALLWGDEVEYLVVTYDKNGDKSLLSLRQADILDALANDAVLAAKGGCTEEQAESTDASESKPNQDPLPVFHPEFGRFMLESTPGKPWGIELKELIDVEPNMRLRRVIAKDHMRSDEYPITLTTFPRLGFPGVFSDPHYPVSGPKLRSQFVPDEIANPHIRFPTLAANIRTRRGRKVQVNVPVYKDTNTPWPWKDPTVNYDLTKYPEDADVRNGAAPDNFIHMDAMAFGMGSCCLQITFQAKNITEGRQLYDQLSPLGPILLALTAATPIYKGFLADTDVRWNQISRAVDDRTPEELGEQPLKNDRWRIPKSRYASNSTYISTDPRLRPEYFDPDLVVDEEIKAELMQGGMDDRLATHFAHLFIRDPIVIFSEDLQTLDLNQTNHFENLQSTNWQHMRFKPPPPDNSIGWRVEVRPMEVQITDFENAAFAVFIVLVTRAILSFDLNFYIPIVRVTENMETAHSRDAVLNERFYFRKNLYNAQRPHRYGRHRSPHGEGTNSAYASGTTTPNIQSRPETPIQLGSVEDEYRPMTINEIINGTGYPMYGEKGDETNGQPTDVDPPFPGLIPLVESYLDSMNVDVQTRCQLSTYLDLIRKRASGELWTAARWIRSFVDQHPEYNHDSAVSDHITRDIVGAVIDIGNREAEGAGWKDMDVPGVDRLLGNFRGYGGC</sequence>
<evidence type="ECO:0000313" key="13">
    <source>
        <dbReference type="Proteomes" id="UP001583186"/>
    </source>
</evidence>
<keyword evidence="13" id="KW-1185">Reference proteome</keyword>
<feature type="compositionally biased region" description="Polar residues" evidence="11">
    <location>
        <begin position="97"/>
        <end position="106"/>
    </location>
</feature>
<proteinExistence type="inferred from homology"/>
<dbReference type="EMBL" id="JAWCUI010000052">
    <property type="protein sequence ID" value="KAL1891509.1"/>
    <property type="molecule type" value="Genomic_DNA"/>
</dbReference>
<reference evidence="12 13" key="1">
    <citation type="journal article" date="2024" name="IMA Fungus">
        <title>IMA Genome - F19 : A genome assembly and annotation guide to empower mycologists, including annotated draft genome sequences of Ceratocystis pirilliformis, Diaporthe australafricana, Fusarium ophioides, Paecilomyces lecythidis, and Sporothrix stenoceras.</title>
        <authorList>
            <person name="Aylward J."/>
            <person name="Wilson A.M."/>
            <person name="Visagie C.M."/>
            <person name="Spraker J."/>
            <person name="Barnes I."/>
            <person name="Buitendag C."/>
            <person name="Ceriani C."/>
            <person name="Del Mar Angel L."/>
            <person name="du Plessis D."/>
            <person name="Fuchs T."/>
            <person name="Gasser K."/>
            <person name="Kramer D."/>
            <person name="Li W."/>
            <person name="Munsamy K."/>
            <person name="Piso A."/>
            <person name="Price J.L."/>
            <person name="Sonnekus B."/>
            <person name="Thomas C."/>
            <person name="van der Nest A."/>
            <person name="van Dijk A."/>
            <person name="van Heerden A."/>
            <person name="van Vuuren N."/>
            <person name="Yilmaz N."/>
            <person name="Duong T.A."/>
            <person name="van der Merwe N.A."/>
            <person name="Wingfield M.J."/>
            <person name="Wingfield B.D."/>
        </authorList>
    </citation>
    <scope>NUCLEOTIDE SEQUENCE [LARGE SCALE GENOMIC DNA]</scope>
    <source>
        <strain evidence="12 13">CMW 5346</strain>
    </source>
</reference>
<dbReference type="PANTHER" id="PTHR11164:SF0">
    <property type="entry name" value="GLUTAMATE--CYSTEINE LIGASE CATALYTIC SUBUNIT"/>
    <property type="match status" value="1"/>
</dbReference>
<keyword evidence="7 10" id="KW-0067">ATP-binding</keyword>
<evidence type="ECO:0000313" key="12">
    <source>
        <dbReference type="EMBL" id="KAL1891509.1"/>
    </source>
</evidence>
<dbReference type="InterPro" id="IPR014746">
    <property type="entry name" value="Gln_synth/guanido_kin_cat_dom"/>
</dbReference>
<evidence type="ECO:0000256" key="10">
    <source>
        <dbReference type="RuleBase" id="RU367135"/>
    </source>
</evidence>
<dbReference type="PANTHER" id="PTHR11164">
    <property type="entry name" value="GLUTAMATE CYSTEINE LIGASE"/>
    <property type="match status" value="1"/>
</dbReference>
<protein>
    <recommendedName>
        <fullName evidence="3 10">Glutamate--cysteine ligase</fullName>
        <ecNumber evidence="3 10">6.3.2.2</ecNumber>
    </recommendedName>
    <alternativeName>
        <fullName evidence="9 10">Gamma-ECS</fullName>
    </alternativeName>
    <alternativeName>
        <fullName evidence="8 10">Gamma-glutamylcysteine synthetase</fullName>
    </alternativeName>
</protein>
<evidence type="ECO:0000256" key="5">
    <source>
        <dbReference type="ARBA" id="ARBA00022684"/>
    </source>
</evidence>
<keyword evidence="4 10" id="KW-0436">Ligase</keyword>
<dbReference type="Proteomes" id="UP001583186">
    <property type="component" value="Unassembled WGS sequence"/>
</dbReference>
<evidence type="ECO:0000256" key="4">
    <source>
        <dbReference type="ARBA" id="ARBA00022598"/>
    </source>
</evidence>
<dbReference type="Gene3D" id="3.30.590.50">
    <property type="match status" value="2"/>
</dbReference>
<comment type="catalytic activity">
    <reaction evidence="10">
        <text>L-cysteine + L-glutamate + ATP = gamma-L-glutamyl-L-cysteine + ADP + phosphate + H(+)</text>
        <dbReference type="Rhea" id="RHEA:13285"/>
        <dbReference type="ChEBI" id="CHEBI:15378"/>
        <dbReference type="ChEBI" id="CHEBI:29985"/>
        <dbReference type="ChEBI" id="CHEBI:30616"/>
        <dbReference type="ChEBI" id="CHEBI:35235"/>
        <dbReference type="ChEBI" id="CHEBI:43474"/>
        <dbReference type="ChEBI" id="CHEBI:58173"/>
        <dbReference type="ChEBI" id="CHEBI:456216"/>
        <dbReference type="EC" id="6.3.2.2"/>
    </reaction>
</comment>
<name>A0ABR3YU74_9PEZI</name>
<evidence type="ECO:0000256" key="8">
    <source>
        <dbReference type="ARBA" id="ARBA00030585"/>
    </source>
</evidence>
<dbReference type="InterPro" id="IPR004308">
    <property type="entry name" value="GCS"/>
</dbReference>
<evidence type="ECO:0000256" key="9">
    <source>
        <dbReference type="ARBA" id="ARBA00032122"/>
    </source>
</evidence>
<organism evidence="12 13">
    <name type="scientific">Sporothrix stenoceras</name>
    <dbReference type="NCBI Taxonomy" id="5173"/>
    <lineage>
        <taxon>Eukaryota</taxon>
        <taxon>Fungi</taxon>
        <taxon>Dikarya</taxon>
        <taxon>Ascomycota</taxon>
        <taxon>Pezizomycotina</taxon>
        <taxon>Sordariomycetes</taxon>
        <taxon>Sordariomycetidae</taxon>
        <taxon>Ophiostomatales</taxon>
        <taxon>Ophiostomataceae</taxon>
        <taxon>Sporothrix</taxon>
    </lineage>
</organism>
<dbReference type="EC" id="6.3.2.2" evidence="3 10"/>
<dbReference type="GO" id="GO:0004357">
    <property type="term" value="F:glutamate-cysteine ligase activity"/>
    <property type="evidence" value="ECO:0007669"/>
    <property type="project" value="UniProtKB-EC"/>
</dbReference>
<accession>A0ABR3YU74</accession>
<comment type="similarity">
    <text evidence="2 10">Belongs to the glutamate--cysteine ligase type 3 family.</text>
</comment>
<feature type="region of interest" description="Disordered" evidence="11">
    <location>
        <begin position="89"/>
        <end position="108"/>
    </location>
</feature>
<gene>
    <name evidence="12" type="primary">GSH1</name>
    <name evidence="12" type="ORF">Sste5346_007600</name>
</gene>
<comment type="caution">
    <text evidence="12">The sequence shown here is derived from an EMBL/GenBank/DDBJ whole genome shotgun (WGS) entry which is preliminary data.</text>
</comment>
<dbReference type="SUPFAM" id="SSF55931">
    <property type="entry name" value="Glutamine synthetase/guanido kinase"/>
    <property type="match status" value="1"/>
</dbReference>
<evidence type="ECO:0000256" key="11">
    <source>
        <dbReference type="SAM" id="MobiDB-lite"/>
    </source>
</evidence>
<feature type="compositionally biased region" description="Polar residues" evidence="11">
    <location>
        <begin position="539"/>
        <end position="557"/>
    </location>
</feature>
<evidence type="ECO:0000256" key="1">
    <source>
        <dbReference type="ARBA" id="ARBA00005006"/>
    </source>
</evidence>
<evidence type="ECO:0000256" key="7">
    <source>
        <dbReference type="ARBA" id="ARBA00022840"/>
    </source>
</evidence>
<keyword evidence="6 10" id="KW-0547">Nucleotide-binding</keyword>
<dbReference type="Pfam" id="PF03074">
    <property type="entry name" value="GCS"/>
    <property type="match status" value="1"/>
</dbReference>
<evidence type="ECO:0000256" key="3">
    <source>
        <dbReference type="ARBA" id="ARBA00012220"/>
    </source>
</evidence>
<dbReference type="Gene3D" id="1.10.8.960">
    <property type="match status" value="1"/>
</dbReference>
<feature type="region of interest" description="Disordered" evidence="11">
    <location>
        <begin position="527"/>
        <end position="559"/>
    </location>
</feature>
<evidence type="ECO:0000256" key="6">
    <source>
        <dbReference type="ARBA" id="ARBA00022741"/>
    </source>
</evidence>
<keyword evidence="5 10" id="KW-0317">Glutathione biosynthesis</keyword>